<dbReference type="GO" id="GO:0042025">
    <property type="term" value="C:host cell nucleus"/>
    <property type="evidence" value="ECO:0007669"/>
    <property type="project" value="UniProtKB-SubCell"/>
</dbReference>
<evidence type="ECO:0000259" key="4">
    <source>
        <dbReference type="Pfam" id="PF00910"/>
    </source>
</evidence>
<dbReference type="InterPro" id="IPR027417">
    <property type="entry name" value="P-loop_NTPase"/>
</dbReference>
<proteinExistence type="predicted"/>
<accession>A0A8A4XAV2</accession>
<comment type="subcellular location">
    <subcellularLocation>
        <location evidence="1">Host nucleus</location>
    </subcellularLocation>
</comment>
<organism evidence="5">
    <name type="scientific">Grus japonensis Circoviridae sp</name>
    <dbReference type="NCBI Taxonomy" id="2815001"/>
    <lineage>
        <taxon>Viruses</taxon>
        <taxon>Monodnaviria</taxon>
        <taxon>Shotokuvirae</taxon>
        <taxon>Cressdnaviricota</taxon>
        <taxon>Arfiviricetes</taxon>
        <taxon>Cirlivirales</taxon>
        <taxon>Circoviridae</taxon>
    </lineage>
</organism>
<dbReference type="GO" id="GO:0003723">
    <property type="term" value="F:RNA binding"/>
    <property type="evidence" value="ECO:0007669"/>
    <property type="project" value="InterPro"/>
</dbReference>
<dbReference type="Gene3D" id="3.40.50.300">
    <property type="entry name" value="P-loop containing nucleotide triphosphate hydrolases"/>
    <property type="match status" value="1"/>
</dbReference>
<name>A0A8A4XAV2_9CIRC</name>
<protein>
    <recommendedName>
        <fullName evidence="2">Replication-associated protein</fullName>
    </recommendedName>
</protein>
<evidence type="ECO:0000256" key="1">
    <source>
        <dbReference type="ARBA" id="ARBA00004147"/>
    </source>
</evidence>
<dbReference type="SUPFAM" id="SSF52540">
    <property type="entry name" value="P-loop containing nucleoside triphosphate hydrolases"/>
    <property type="match status" value="1"/>
</dbReference>
<evidence type="ECO:0000256" key="2">
    <source>
        <dbReference type="ARBA" id="ARBA00014531"/>
    </source>
</evidence>
<dbReference type="Pfam" id="PF00910">
    <property type="entry name" value="RNA_helicase"/>
    <property type="match status" value="1"/>
</dbReference>
<dbReference type="EMBL" id="MW182732">
    <property type="protein sequence ID" value="QTE03323.1"/>
    <property type="molecule type" value="Genomic_DNA"/>
</dbReference>
<dbReference type="InterPro" id="IPR000605">
    <property type="entry name" value="Helicase_SF3_ssDNA/RNA_vir"/>
</dbReference>
<sequence length="180" mass="21396">MGGQLPTSNQGRRSDLETIRLKLVERTGLKEIADDHFGDFIRYHRGFREYKILCGMSQRTWKTEVVVLTGRTGIGKSRYCQENYPNAFWKRKGEWWDGYDGHENVIIDEFYGWLPIDTMLRIMDRYPLMVDTKGSAVNFEAKVICITSNTPWEQWYEWKHQDVKDAFQRRIDKFIDLNSK</sequence>
<evidence type="ECO:0000256" key="3">
    <source>
        <dbReference type="ARBA" id="ARBA00022562"/>
    </source>
</evidence>
<reference evidence="5" key="1">
    <citation type="submission" date="2020-10" db="EMBL/GenBank/DDBJ databases">
        <title>CRESS DNA virus dark matter in the feces of wild birds.</title>
        <authorList>
            <person name="Yang S."/>
            <person name="Zhang W."/>
        </authorList>
    </citation>
    <scope>NUCLEOTIDE SEQUENCE</scope>
    <source>
        <strain evidence="5">Cra70cir27</strain>
    </source>
</reference>
<evidence type="ECO:0000313" key="5">
    <source>
        <dbReference type="EMBL" id="QTE03323.1"/>
    </source>
</evidence>
<keyword evidence="3" id="KW-1048">Host nucleus</keyword>
<feature type="domain" description="Helicase superfamily 3 single-stranded DNA/RNA virus" evidence="4">
    <location>
        <begin position="66"/>
        <end position="150"/>
    </location>
</feature>
<dbReference type="GO" id="GO:0003724">
    <property type="term" value="F:RNA helicase activity"/>
    <property type="evidence" value="ECO:0007669"/>
    <property type="project" value="InterPro"/>
</dbReference>